<dbReference type="Proteomes" id="UP001627408">
    <property type="component" value="Unassembled WGS sequence"/>
</dbReference>
<proteinExistence type="predicted"/>
<name>A0ABW8UWU3_9RHOB</name>
<protein>
    <submittedName>
        <fullName evidence="1">Biliverdin-producing heme oxygenase</fullName>
    </submittedName>
</protein>
<evidence type="ECO:0000313" key="2">
    <source>
        <dbReference type="Proteomes" id="UP001627408"/>
    </source>
</evidence>
<keyword evidence="2" id="KW-1185">Reference proteome</keyword>
<dbReference type="InterPro" id="IPR016084">
    <property type="entry name" value="Haem_Oase-like_multi-hlx"/>
</dbReference>
<sequence>MSDTDNIDVRRHLQRVTRDVHDALHRAPVLRQLTAPGLSVSSYNAALSVFTAFYHAVERKRVLCGAHAGFSVQAECDALSIDLNDPPVACPDLEIDSDLECLGALYVAHGASFGRNTFRANVARALPDHPHAFVRLAMDKGRWAELLATLDAAGQSEANRRQIEAGATRAFSCMWDVARTSDAGNAVTPKKAALEVPQMGMNGAQWGVSALPSLNVTGAAHKS</sequence>
<dbReference type="Gene3D" id="1.20.910.10">
    <property type="entry name" value="Heme oxygenase-like"/>
    <property type="match status" value="1"/>
</dbReference>
<dbReference type="EMBL" id="JBHDIY010000002">
    <property type="protein sequence ID" value="MFL4471616.1"/>
    <property type="molecule type" value="Genomic_DNA"/>
</dbReference>
<gene>
    <name evidence="1" type="ORF">ACERZ8_17685</name>
</gene>
<reference evidence="1 2" key="1">
    <citation type="submission" date="2024-08" db="EMBL/GenBank/DDBJ databases">
        <title>Tateyamaria sp. nov., isolated from marine algae.</title>
        <authorList>
            <person name="Choi B.J."/>
            <person name="Kim J.M."/>
            <person name="Lee J.K."/>
            <person name="Choi D.G."/>
            <person name="Bayburt H."/>
            <person name="Baek J.H."/>
            <person name="Han D.M."/>
            <person name="Jeon C.O."/>
        </authorList>
    </citation>
    <scope>NUCLEOTIDE SEQUENCE [LARGE SCALE GENOMIC DNA]</scope>
    <source>
        <strain evidence="1 2">KMU-156</strain>
    </source>
</reference>
<organism evidence="1 2">
    <name type="scientific">Tateyamaria armeniaca</name>
    <dbReference type="NCBI Taxonomy" id="2518930"/>
    <lineage>
        <taxon>Bacteria</taxon>
        <taxon>Pseudomonadati</taxon>
        <taxon>Pseudomonadota</taxon>
        <taxon>Alphaproteobacteria</taxon>
        <taxon>Rhodobacterales</taxon>
        <taxon>Roseobacteraceae</taxon>
        <taxon>Tateyamaria</taxon>
    </lineage>
</organism>
<dbReference type="CDD" id="cd19166">
    <property type="entry name" value="HemeO-bac"/>
    <property type="match status" value="1"/>
</dbReference>
<accession>A0ABW8UWU3</accession>
<dbReference type="RefSeq" id="WP_407593456.1">
    <property type="nucleotide sequence ID" value="NZ_JBHDIY010000002.1"/>
</dbReference>
<dbReference type="SUPFAM" id="SSF48613">
    <property type="entry name" value="Heme oxygenase-like"/>
    <property type="match status" value="1"/>
</dbReference>
<evidence type="ECO:0000313" key="1">
    <source>
        <dbReference type="EMBL" id="MFL4471616.1"/>
    </source>
</evidence>
<comment type="caution">
    <text evidence="1">The sequence shown here is derived from an EMBL/GenBank/DDBJ whole genome shotgun (WGS) entry which is preliminary data.</text>
</comment>